<dbReference type="KEGG" id="aab:A4R43_33660"/>
<evidence type="ECO:0000256" key="3">
    <source>
        <dbReference type="ARBA" id="ARBA00023002"/>
    </source>
</evidence>
<dbReference type="Pfam" id="PF02525">
    <property type="entry name" value="Flavodoxin_2"/>
    <property type="match status" value="1"/>
</dbReference>
<dbReference type="InterPro" id="IPR029039">
    <property type="entry name" value="Flavoprotein-like_sf"/>
</dbReference>
<dbReference type="InterPro" id="IPR023048">
    <property type="entry name" value="NADH:quinone_OxRdtase_FMN_depd"/>
</dbReference>
<keyword evidence="4 6" id="KW-0520">NAD</keyword>
<comment type="catalytic activity">
    <reaction evidence="5">
        <text>N,N-dimethyl-1,4-phenylenediamine + anthranilate + 2 NAD(+) = 2-(4-dimethylaminophenyl)diazenylbenzoate + 2 NADH + 2 H(+)</text>
        <dbReference type="Rhea" id="RHEA:55872"/>
        <dbReference type="ChEBI" id="CHEBI:15378"/>
        <dbReference type="ChEBI" id="CHEBI:15783"/>
        <dbReference type="ChEBI" id="CHEBI:16567"/>
        <dbReference type="ChEBI" id="CHEBI:57540"/>
        <dbReference type="ChEBI" id="CHEBI:57945"/>
        <dbReference type="ChEBI" id="CHEBI:71579"/>
        <dbReference type="EC" id="1.7.1.17"/>
    </reaction>
    <physiologicalReaction direction="right-to-left" evidence="5">
        <dbReference type="Rhea" id="RHEA:55874"/>
    </physiologicalReaction>
</comment>
<name>A0A344LFF8_9PSEU</name>
<dbReference type="InterPro" id="IPR003680">
    <property type="entry name" value="Flavodoxin_fold"/>
</dbReference>
<keyword evidence="2 6" id="KW-0288">FMN</keyword>
<evidence type="ECO:0000256" key="5">
    <source>
        <dbReference type="ARBA" id="ARBA00048542"/>
    </source>
</evidence>
<keyword evidence="3 6" id="KW-0560">Oxidoreductase</keyword>
<protein>
    <recommendedName>
        <fullName evidence="6">FMN dependent NADH:quinone oxidoreductase</fullName>
        <ecNumber evidence="6">1.6.5.-</ecNumber>
    </recommendedName>
    <alternativeName>
        <fullName evidence="6">Azo-dye reductase</fullName>
    </alternativeName>
    <alternativeName>
        <fullName evidence="6">FMN-dependent NADH-azo compound oxidoreductase</fullName>
    </alternativeName>
    <alternativeName>
        <fullName evidence="6">FMN-dependent NADH-azoreductase</fullName>
        <ecNumber evidence="6">1.7.1.17</ecNumber>
    </alternativeName>
</protein>
<comment type="similarity">
    <text evidence="6">Belongs to the azoreductase type 1 family.</text>
</comment>
<proteinExistence type="inferred from homology"/>
<comment type="caution">
    <text evidence="6">Lacks conserved residue(s) required for the propagation of feature annotation.</text>
</comment>
<organism evidence="8 9">
    <name type="scientific">Amycolatopsis albispora</name>
    <dbReference type="NCBI Taxonomy" id="1804986"/>
    <lineage>
        <taxon>Bacteria</taxon>
        <taxon>Bacillati</taxon>
        <taxon>Actinomycetota</taxon>
        <taxon>Actinomycetes</taxon>
        <taxon>Pseudonocardiales</taxon>
        <taxon>Pseudonocardiaceae</taxon>
        <taxon>Amycolatopsis</taxon>
    </lineage>
</organism>
<accession>A0A344LFF8</accession>
<evidence type="ECO:0000259" key="7">
    <source>
        <dbReference type="Pfam" id="PF02525"/>
    </source>
</evidence>
<comment type="catalytic activity">
    <reaction evidence="6">
        <text>2 a quinone + NADH + H(+) = 2 a 1,4-benzosemiquinone + NAD(+)</text>
        <dbReference type="Rhea" id="RHEA:65952"/>
        <dbReference type="ChEBI" id="CHEBI:15378"/>
        <dbReference type="ChEBI" id="CHEBI:57540"/>
        <dbReference type="ChEBI" id="CHEBI:57945"/>
        <dbReference type="ChEBI" id="CHEBI:132124"/>
        <dbReference type="ChEBI" id="CHEBI:134225"/>
    </reaction>
</comment>
<dbReference type="GO" id="GO:0010181">
    <property type="term" value="F:FMN binding"/>
    <property type="evidence" value="ECO:0007669"/>
    <property type="project" value="UniProtKB-UniRule"/>
</dbReference>
<dbReference type="EC" id="1.7.1.17" evidence="6"/>
<dbReference type="OrthoDB" id="9805013at2"/>
<dbReference type="EC" id="1.6.5.-" evidence="6"/>
<dbReference type="PANTHER" id="PTHR43741">
    <property type="entry name" value="FMN-DEPENDENT NADH-AZOREDUCTASE 1"/>
    <property type="match status" value="1"/>
</dbReference>
<comment type="function">
    <text evidence="6">Quinone reductase that provides resistance to thiol-specific stress caused by electrophilic quinones.</text>
</comment>
<dbReference type="GO" id="GO:0009055">
    <property type="term" value="F:electron transfer activity"/>
    <property type="evidence" value="ECO:0007669"/>
    <property type="project" value="UniProtKB-UniRule"/>
</dbReference>
<dbReference type="PANTHER" id="PTHR43741:SF4">
    <property type="entry name" value="FMN-DEPENDENT NADH:QUINONE OXIDOREDUCTASE"/>
    <property type="match status" value="1"/>
</dbReference>
<gene>
    <name evidence="6" type="primary">azoR</name>
    <name evidence="8" type="ORF">A4R43_33660</name>
</gene>
<dbReference type="GO" id="GO:0016652">
    <property type="term" value="F:oxidoreductase activity, acting on NAD(P)H as acceptor"/>
    <property type="evidence" value="ECO:0007669"/>
    <property type="project" value="UniProtKB-UniRule"/>
</dbReference>
<dbReference type="GO" id="GO:0016655">
    <property type="term" value="F:oxidoreductase activity, acting on NAD(P)H, quinone or similar compound as acceptor"/>
    <property type="evidence" value="ECO:0007669"/>
    <property type="project" value="InterPro"/>
</dbReference>
<evidence type="ECO:0000256" key="2">
    <source>
        <dbReference type="ARBA" id="ARBA00022643"/>
    </source>
</evidence>
<evidence type="ECO:0000256" key="4">
    <source>
        <dbReference type="ARBA" id="ARBA00023027"/>
    </source>
</evidence>
<comment type="cofactor">
    <cofactor evidence="6">
        <name>FMN</name>
        <dbReference type="ChEBI" id="CHEBI:58210"/>
    </cofactor>
    <text evidence="6">Binds 1 FMN per subunit.</text>
</comment>
<dbReference type="EMBL" id="CP015163">
    <property type="protein sequence ID" value="AXB46782.1"/>
    <property type="molecule type" value="Genomic_DNA"/>
</dbReference>
<reference evidence="8 9" key="1">
    <citation type="submission" date="2016-04" db="EMBL/GenBank/DDBJ databases">
        <title>Complete genome sequence and analysis of deep-sea sediment isolate, Amycolatopsis sp. WP1.</title>
        <authorList>
            <person name="Wang H."/>
            <person name="Chen S."/>
            <person name="Wu Q."/>
        </authorList>
    </citation>
    <scope>NUCLEOTIDE SEQUENCE [LARGE SCALE GENOMIC DNA]</scope>
    <source>
        <strain evidence="8 9">WP1</strain>
    </source>
</reference>
<comment type="subunit">
    <text evidence="6">Homodimer.</text>
</comment>
<feature type="binding site" evidence="6">
    <location>
        <position position="10"/>
    </location>
    <ligand>
        <name>FMN</name>
        <dbReference type="ChEBI" id="CHEBI:58210"/>
    </ligand>
</feature>
<evidence type="ECO:0000313" key="9">
    <source>
        <dbReference type="Proteomes" id="UP000250434"/>
    </source>
</evidence>
<evidence type="ECO:0000256" key="6">
    <source>
        <dbReference type="HAMAP-Rule" id="MF_01216"/>
    </source>
</evidence>
<sequence length="224" mass="24326">MVFLLHLDSSAHRAGESTTRQLTGLFARHWLAGHRDAGYRYRDLAAEPVAPIGEAYCDLGRRVERHGTAFAGEQLIRTAAERREWNWTRELADEVLACDVLLLGAPMYNYSAPAALKAWIDRVSFPGVFHGPGGAPLLAGLRVVVVTACGGAYGPGTNAESRDFLTPYLRSYFVKQGVPAVNIEIVTADLTLAWLVPGREPQQPAAAAAFAAAQDRLIQLAESR</sequence>
<dbReference type="Gene3D" id="3.40.50.360">
    <property type="match status" value="1"/>
</dbReference>
<dbReference type="AlphaFoldDB" id="A0A344LFF8"/>
<evidence type="ECO:0000313" key="8">
    <source>
        <dbReference type="EMBL" id="AXB46782.1"/>
    </source>
</evidence>
<feature type="domain" description="Flavodoxin-like fold" evidence="7">
    <location>
        <begin position="5"/>
        <end position="185"/>
    </location>
</feature>
<evidence type="ECO:0000256" key="1">
    <source>
        <dbReference type="ARBA" id="ARBA00022630"/>
    </source>
</evidence>
<comment type="function">
    <text evidence="6">Also exhibits azoreductase activity. Catalyzes the reductive cleavage of the azo bond in aromatic azo compounds to the corresponding amines.</text>
</comment>
<dbReference type="SUPFAM" id="SSF52218">
    <property type="entry name" value="Flavoproteins"/>
    <property type="match status" value="1"/>
</dbReference>
<dbReference type="Proteomes" id="UP000250434">
    <property type="component" value="Chromosome"/>
</dbReference>
<keyword evidence="9" id="KW-1185">Reference proteome</keyword>
<dbReference type="HAMAP" id="MF_01216">
    <property type="entry name" value="Azoreductase_type1"/>
    <property type="match status" value="1"/>
</dbReference>
<keyword evidence="1 6" id="KW-0285">Flavoprotein</keyword>
<dbReference type="InterPro" id="IPR050104">
    <property type="entry name" value="FMN-dep_NADH:Q_OxRdtase_AzoR1"/>
</dbReference>